<evidence type="ECO:0000313" key="4">
    <source>
        <dbReference type="EMBL" id="KAK1309692.1"/>
    </source>
</evidence>
<dbReference type="FunFam" id="1.25.40.10:FF:000288">
    <property type="entry name" value="Pentatricopeptide repeat-containing protein At4g02750"/>
    <property type="match status" value="1"/>
</dbReference>
<dbReference type="PROSITE" id="PS51375">
    <property type="entry name" value="PPR"/>
    <property type="match status" value="2"/>
</dbReference>
<dbReference type="InterPro" id="IPR002885">
    <property type="entry name" value="PPR_rpt"/>
</dbReference>
<dbReference type="PANTHER" id="PTHR47926:SF502">
    <property type="entry name" value="SELENIUM BINDING PROTEIN"/>
    <property type="match status" value="1"/>
</dbReference>
<protein>
    <submittedName>
        <fullName evidence="4">Pentatricopeptide repeat-containing protein</fullName>
    </submittedName>
</protein>
<reference evidence="4" key="2">
    <citation type="submission" date="2023-06" db="EMBL/GenBank/DDBJ databases">
        <authorList>
            <person name="Ma L."/>
            <person name="Liu K.-W."/>
            <person name="Li Z."/>
            <person name="Hsiao Y.-Y."/>
            <person name="Qi Y."/>
            <person name="Fu T."/>
            <person name="Tang G."/>
            <person name="Zhang D."/>
            <person name="Sun W.-H."/>
            <person name="Liu D.-K."/>
            <person name="Li Y."/>
            <person name="Chen G.-Z."/>
            <person name="Liu X.-D."/>
            <person name="Liao X.-Y."/>
            <person name="Jiang Y.-T."/>
            <person name="Yu X."/>
            <person name="Hao Y."/>
            <person name="Huang J."/>
            <person name="Zhao X.-W."/>
            <person name="Ke S."/>
            <person name="Chen Y.-Y."/>
            <person name="Wu W.-L."/>
            <person name="Hsu J.-L."/>
            <person name="Lin Y.-F."/>
            <person name="Huang M.-D."/>
            <person name="Li C.-Y."/>
            <person name="Huang L."/>
            <person name="Wang Z.-W."/>
            <person name="Zhao X."/>
            <person name="Zhong W.-Y."/>
            <person name="Peng D.-H."/>
            <person name="Ahmad S."/>
            <person name="Lan S."/>
            <person name="Zhang J.-S."/>
            <person name="Tsai W.-C."/>
            <person name="Van De Peer Y."/>
            <person name="Liu Z.-J."/>
        </authorList>
    </citation>
    <scope>NUCLEOTIDE SEQUENCE</scope>
    <source>
        <strain evidence="4">CP</strain>
        <tissue evidence="4">Leaves</tissue>
    </source>
</reference>
<evidence type="ECO:0000256" key="1">
    <source>
        <dbReference type="ARBA" id="ARBA00022737"/>
    </source>
</evidence>
<feature type="domain" description="DYW" evidence="3">
    <location>
        <begin position="512"/>
        <end position="604"/>
    </location>
</feature>
<name>A0AAV9E8P5_ACOCL</name>
<dbReference type="InterPro" id="IPR046848">
    <property type="entry name" value="E_motif"/>
</dbReference>
<dbReference type="GO" id="GO:0009451">
    <property type="term" value="P:RNA modification"/>
    <property type="evidence" value="ECO:0007669"/>
    <property type="project" value="InterPro"/>
</dbReference>
<feature type="repeat" description="PPR" evidence="2">
    <location>
        <begin position="231"/>
        <end position="265"/>
    </location>
</feature>
<dbReference type="GO" id="GO:0008270">
    <property type="term" value="F:zinc ion binding"/>
    <property type="evidence" value="ECO:0007669"/>
    <property type="project" value="InterPro"/>
</dbReference>
<dbReference type="NCBIfam" id="TIGR00756">
    <property type="entry name" value="PPR"/>
    <property type="match status" value="2"/>
</dbReference>
<evidence type="ECO:0000313" key="5">
    <source>
        <dbReference type="Proteomes" id="UP001180020"/>
    </source>
</evidence>
<keyword evidence="5" id="KW-1185">Reference proteome</keyword>
<dbReference type="Pfam" id="PF20431">
    <property type="entry name" value="E_motif"/>
    <property type="match status" value="1"/>
</dbReference>
<sequence length="604" mass="67460">MQRILPHFKTTLPTKPPNISPLTPLKFTSSATAVSISDADSSDVGDETDPSLTINGKAYIMEPNEELFVHLFRQCTQSGKLSEAKIVHTHFNSSRFKSIVSLQNMIVTMFCKCGSFVDARKSFDEMPIKDMVTWTSMITGYAQNDRHEEALKLFPKMLALGLKPNEFTFASLFKASAAASGGDHGRQIHSFCIKSGFSFNVYVGSAMMDMYAWRGRLSDARSVFYGLDRKNAVSYNVLIAGHARTNEGEEALNCFREMKRLDLETTHYTFSSVFSAIAGIGALEQGRWVHAQLIKSDIELVAFVGNTLVDMYAKSGSIEDARKEMLRTDVKPTTISFLRVLTACSHAGLLSEGEHYFELMKKYDVEAEVEHYVTIVDLLGRAGHLHRAEKLIREMPIRPNSAVWGALLGACQMHKNIELGRIAAERVFELDPTDSGPYIILSNMYASMGMRIEAARVRKLMQDNGVKKEPVCSWVQIENSVHVFIANDESHPMIDEIRAKWGEICAKIKAAGYAPDAGCVLMFDDEREREAKLQLHSEKLALAFAILSAPNGATIRIKKNVRICRDCHSAMKFASAVVEGEIVVRDTNRFHHFRCGACSCGDYW</sequence>
<proteinExistence type="predicted"/>
<evidence type="ECO:0000259" key="3">
    <source>
        <dbReference type="Pfam" id="PF14432"/>
    </source>
</evidence>
<evidence type="ECO:0000256" key="2">
    <source>
        <dbReference type="PROSITE-ProRule" id="PRU00708"/>
    </source>
</evidence>
<dbReference type="Proteomes" id="UP001180020">
    <property type="component" value="Unassembled WGS sequence"/>
</dbReference>
<comment type="caution">
    <text evidence="4">The sequence shown here is derived from an EMBL/GenBank/DDBJ whole genome shotgun (WGS) entry which is preliminary data.</text>
</comment>
<dbReference type="Pfam" id="PF14432">
    <property type="entry name" value="DYW_deaminase"/>
    <property type="match status" value="1"/>
</dbReference>
<dbReference type="FunFam" id="1.25.40.10:FF:000285">
    <property type="entry name" value="Pentatricopeptide repeat-containing protein, chloroplastic"/>
    <property type="match status" value="1"/>
</dbReference>
<keyword evidence="1" id="KW-0677">Repeat</keyword>
<organism evidence="4 5">
    <name type="scientific">Acorus calamus</name>
    <name type="common">Sweet flag</name>
    <dbReference type="NCBI Taxonomy" id="4465"/>
    <lineage>
        <taxon>Eukaryota</taxon>
        <taxon>Viridiplantae</taxon>
        <taxon>Streptophyta</taxon>
        <taxon>Embryophyta</taxon>
        <taxon>Tracheophyta</taxon>
        <taxon>Spermatophyta</taxon>
        <taxon>Magnoliopsida</taxon>
        <taxon>Liliopsida</taxon>
        <taxon>Acoraceae</taxon>
        <taxon>Acorus</taxon>
    </lineage>
</organism>
<dbReference type="Gene3D" id="1.25.40.10">
    <property type="entry name" value="Tetratricopeptide repeat domain"/>
    <property type="match status" value="3"/>
</dbReference>
<dbReference type="InterPro" id="IPR046960">
    <property type="entry name" value="PPR_At4g14850-like_plant"/>
</dbReference>
<gene>
    <name evidence="4" type="primary">PCMP-H87</name>
    <name evidence="4" type="ORF">QJS10_CPA08g01874</name>
</gene>
<dbReference type="AlphaFoldDB" id="A0AAV9E8P5"/>
<dbReference type="InterPro" id="IPR011990">
    <property type="entry name" value="TPR-like_helical_dom_sf"/>
</dbReference>
<dbReference type="Pfam" id="PF01535">
    <property type="entry name" value="PPR"/>
    <property type="match status" value="4"/>
</dbReference>
<dbReference type="PANTHER" id="PTHR47926">
    <property type="entry name" value="PENTATRICOPEPTIDE REPEAT-CONTAINING PROTEIN"/>
    <property type="match status" value="1"/>
</dbReference>
<dbReference type="Pfam" id="PF13041">
    <property type="entry name" value="PPR_2"/>
    <property type="match status" value="2"/>
</dbReference>
<dbReference type="EMBL" id="JAUJYO010000008">
    <property type="protein sequence ID" value="KAK1309692.1"/>
    <property type="molecule type" value="Genomic_DNA"/>
</dbReference>
<accession>A0AAV9E8P5</accession>
<dbReference type="GO" id="GO:0003723">
    <property type="term" value="F:RNA binding"/>
    <property type="evidence" value="ECO:0007669"/>
    <property type="project" value="InterPro"/>
</dbReference>
<feature type="repeat" description="PPR" evidence="2">
    <location>
        <begin position="130"/>
        <end position="164"/>
    </location>
</feature>
<dbReference type="InterPro" id="IPR032867">
    <property type="entry name" value="DYW_dom"/>
</dbReference>
<reference evidence="4" key="1">
    <citation type="journal article" date="2023" name="Nat. Commun.">
        <title>Diploid and tetraploid genomes of Acorus and the evolution of monocots.</title>
        <authorList>
            <person name="Ma L."/>
            <person name="Liu K.W."/>
            <person name="Li Z."/>
            <person name="Hsiao Y.Y."/>
            <person name="Qi Y."/>
            <person name="Fu T."/>
            <person name="Tang G.D."/>
            <person name="Zhang D."/>
            <person name="Sun W.H."/>
            <person name="Liu D.K."/>
            <person name="Li Y."/>
            <person name="Chen G.Z."/>
            <person name="Liu X.D."/>
            <person name="Liao X.Y."/>
            <person name="Jiang Y.T."/>
            <person name="Yu X."/>
            <person name="Hao Y."/>
            <person name="Huang J."/>
            <person name="Zhao X.W."/>
            <person name="Ke S."/>
            <person name="Chen Y.Y."/>
            <person name="Wu W.L."/>
            <person name="Hsu J.L."/>
            <person name="Lin Y.F."/>
            <person name="Huang M.D."/>
            <person name="Li C.Y."/>
            <person name="Huang L."/>
            <person name="Wang Z.W."/>
            <person name="Zhao X."/>
            <person name="Zhong W.Y."/>
            <person name="Peng D.H."/>
            <person name="Ahmad S."/>
            <person name="Lan S."/>
            <person name="Zhang J.S."/>
            <person name="Tsai W.C."/>
            <person name="Van de Peer Y."/>
            <person name="Liu Z.J."/>
        </authorList>
    </citation>
    <scope>NUCLEOTIDE SEQUENCE</scope>
    <source>
        <strain evidence="4">CP</strain>
    </source>
</reference>
<dbReference type="FunFam" id="1.25.40.10:FF:000073">
    <property type="entry name" value="Pentatricopeptide repeat-containing protein chloroplastic"/>
    <property type="match status" value="1"/>
</dbReference>